<sequence>MRQKQILLTEPNPTVQSQTKTESPSGYGHCIELWSMLSEQIAILISMENQEIWRECQIYLQFMHGLILPLDTVKVCLSMEHYIILLQLFKLPKWYKLIVGMSDLLSPFVVLYEDDADAFWCFEMLLRRMRENFQLEGPTGVMKQLEALWKIMELTDTELFEHLSAIGAESLHFAFRMLLVLFRRELSFEESLSMWEMMWAADFDEDAIRNLEANCLEPLLLDVKNDLSCEVKEEPRVNKYARRKSKSRRSHRRNGEIRVSCNPGVKSSTRNPLCGLSGATIWARHQHIPHLSTNVLTKNGDDELPIFCVAAILIINRHKIIRDTHSIDDAIKDVQRQYTENQCKKMCTPGCQAEEEVPVQVTKRRFRVMKKIRKLKNSCFPLEKIP</sequence>
<evidence type="ECO:0000313" key="3">
    <source>
        <dbReference type="EnsemblPlants" id="AET3Gv20188500.10"/>
    </source>
</evidence>
<dbReference type="InterPro" id="IPR035969">
    <property type="entry name" value="Rab-GAP_TBC_sf"/>
</dbReference>
<dbReference type="SUPFAM" id="SSF47923">
    <property type="entry name" value="Ypt/Rab-GAP domain of gyp1p"/>
    <property type="match status" value="2"/>
</dbReference>
<accession>A0A453E1S7</accession>
<reference evidence="3" key="3">
    <citation type="journal article" date="2017" name="Nature">
        <title>Genome sequence of the progenitor of the wheat D genome Aegilops tauschii.</title>
        <authorList>
            <person name="Luo M.C."/>
            <person name="Gu Y.Q."/>
            <person name="Puiu D."/>
            <person name="Wang H."/>
            <person name="Twardziok S.O."/>
            <person name="Deal K.R."/>
            <person name="Huo N."/>
            <person name="Zhu T."/>
            <person name="Wang L."/>
            <person name="Wang Y."/>
            <person name="McGuire P.E."/>
            <person name="Liu S."/>
            <person name="Long H."/>
            <person name="Ramasamy R.K."/>
            <person name="Rodriguez J.C."/>
            <person name="Van S.L."/>
            <person name="Yuan L."/>
            <person name="Wang Z."/>
            <person name="Xia Z."/>
            <person name="Xiao L."/>
            <person name="Anderson O.D."/>
            <person name="Ouyang S."/>
            <person name="Liang Y."/>
            <person name="Zimin A.V."/>
            <person name="Pertea G."/>
            <person name="Qi P."/>
            <person name="Bennetzen J.L."/>
            <person name="Dai X."/>
            <person name="Dawson M.W."/>
            <person name="Muller H.G."/>
            <person name="Kugler K."/>
            <person name="Rivarola-Duarte L."/>
            <person name="Spannagl M."/>
            <person name="Mayer K.F.X."/>
            <person name="Lu F.H."/>
            <person name="Bevan M.W."/>
            <person name="Leroy P."/>
            <person name="Li P."/>
            <person name="You F.M."/>
            <person name="Sun Q."/>
            <person name="Liu Z."/>
            <person name="Lyons E."/>
            <person name="Wicker T."/>
            <person name="Salzberg S.L."/>
            <person name="Devos K.M."/>
            <person name="Dvorak J."/>
        </authorList>
    </citation>
    <scope>NUCLEOTIDE SEQUENCE [LARGE SCALE GENOMIC DNA]</scope>
    <source>
        <strain evidence="3">cv. AL8/78</strain>
    </source>
</reference>
<dbReference type="PANTHER" id="PTHR22957">
    <property type="entry name" value="TBC1 DOMAIN FAMILY MEMBER GTPASE-ACTIVATING PROTEIN"/>
    <property type="match status" value="1"/>
</dbReference>
<proteinExistence type="predicted"/>
<feature type="domain" description="Rab-GAP TBC" evidence="2">
    <location>
        <begin position="1"/>
        <end position="202"/>
    </location>
</feature>
<evidence type="ECO:0000313" key="4">
    <source>
        <dbReference type="Proteomes" id="UP000015105"/>
    </source>
</evidence>
<dbReference type="GO" id="GO:0005096">
    <property type="term" value="F:GTPase activator activity"/>
    <property type="evidence" value="ECO:0007669"/>
    <property type="project" value="TreeGrafter"/>
</dbReference>
<dbReference type="InterPro" id="IPR000195">
    <property type="entry name" value="Rab-GAP-TBC_dom"/>
</dbReference>
<reference evidence="4" key="2">
    <citation type="journal article" date="2017" name="Nat. Plants">
        <title>The Aegilops tauschii genome reveals multiple impacts of transposons.</title>
        <authorList>
            <person name="Zhao G."/>
            <person name="Zou C."/>
            <person name="Li K."/>
            <person name="Wang K."/>
            <person name="Li T."/>
            <person name="Gao L."/>
            <person name="Zhang X."/>
            <person name="Wang H."/>
            <person name="Yang Z."/>
            <person name="Liu X."/>
            <person name="Jiang W."/>
            <person name="Mao L."/>
            <person name="Kong X."/>
            <person name="Jiao Y."/>
            <person name="Jia J."/>
        </authorList>
    </citation>
    <scope>NUCLEOTIDE SEQUENCE [LARGE SCALE GENOMIC DNA]</scope>
    <source>
        <strain evidence="4">cv. AL8/78</strain>
    </source>
</reference>
<feature type="region of interest" description="Disordered" evidence="1">
    <location>
        <begin position="240"/>
        <end position="261"/>
    </location>
</feature>
<dbReference type="SMART" id="SM00164">
    <property type="entry name" value="TBC"/>
    <property type="match status" value="1"/>
</dbReference>
<reference evidence="4" key="1">
    <citation type="journal article" date="2014" name="Science">
        <title>Ancient hybridizations among the ancestral genomes of bread wheat.</title>
        <authorList>
            <consortium name="International Wheat Genome Sequencing Consortium,"/>
            <person name="Marcussen T."/>
            <person name="Sandve S.R."/>
            <person name="Heier L."/>
            <person name="Spannagl M."/>
            <person name="Pfeifer M."/>
            <person name="Jakobsen K.S."/>
            <person name="Wulff B.B."/>
            <person name="Steuernagel B."/>
            <person name="Mayer K.F."/>
            <person name="Olsen O.A."/>
        </authorList>
    </citation>
    <scope>NUCLEOTIDE SEQUENCE [LARGE SCALE GENOMIC DNA]</scope>
    <source>
        <strain evidence="4">cv. AL8/78</strain>
    </source>
</reference>
<keyword evidence="4" id="KW-1185">Reference proteome</keyword>
<feature type="compositionally biased region" description="Basic residues" evidence="1">
    <location>
        <begin position="240"/>
        <end position="252"/>
    </location>
</feature>
<dbReference type="Gene3D" id="1.10.472.80">
    <property type="entry name" value="Ypt/Rab-GAP domain of gyp1p, domain 3"/>
    <property type="match status" value="1"/>
</dbReference>
<reference evidence="3" key="4">
    <citation type="submission" date="2019-03" db="UniProtKB">
        <authorList>
            <consortium name="EnsemblPlants"/>
        </authorList>
    </citation>
    <scope>IDENTIFICATION</scope>
</reference>
<evidence type="ECO:0000256" key="1">
    <source>
        <dbReference type="SAM" id="MobiDB-lite"/>
    </source>
</evidence>
<reference evidence="3" key="5">
    <citation type="journal article" date="2021" name="G3 (Bethesda)">
        <title>Aegilops tauschii genome assembly Aet v5.0 features greater sequence contiguity and improved annotation.</title>
        <authorList>
            <person name="Wang L."/>
            <person name="Zhu T."/>
            <person name="Rodriguez J.C."/>
            <person name="Deal K.R."/>
            <person name="Dubcovsky J."/>
            <person name="McGuire P.E."/>
            <person name="Lux T."/>
            <person name="Spannagl M."/>
            <person name="Mayer K.F.X."/>
            <person name="Baldrich P."/>
            <person name="Meyers B.C."/>
            <person name="Huo N."/>
            <person name="Gu Y.Q."/>
            <person name="Zhou H."/>
            <person name="Devos K.M."/>
            <person name="Bennetzen J.L."/>
            <person name="Unver T."/>
            <person name="Budak H."/>
            <person name="Gulick P.J."/>
            <person name="Galiba G."/>
            <person name="Kalapos B."/>
            <person name="Nelson D.R."/>
            <person name="Li P."/>
            <person name="You F.M."/>
            <person name="Luo M.C."/>
            <person name="Dvorak J."/>
        </authorList>
    </citation>
    <scope>NUCLEOTIDE SEQUENCE [LARGE SCALE GENOMIC DNA]</scope>
    <source>
        <strain evidence="3">cv. AL8/78</strain>
    </source>
</reference>
<dbReference type="PANTHER" id="PTHR22957:SF456">
    <property type="entry name" value="YPT_RAB-GAP DOMAIN OF GYP1P SUPERFAMILY PROTEIN"/>
    <property type="match status" value="1"/>
</dbReference>
<dbReference type="Pfam" id="PF00566">
    <property type="entry name" value="RabGAP-TBC"/>
    <property type="match status" value="1"/>
</dbReference>
<dbReference type="AlphaFoldDB" id="A0A453E1S7"/>
<dbReference type="PROSITE" id="PS50086">
    <property type="entry name" value="TBC_RABGAP"/>
    <property type="match status" value="1"/>
</dbReference>
<name>A0A453E1S7_AEGTS</name>
<protein>
    <recommendedName>
        <fullName evidence="2">Rab-GAP TBC domain-containing protein</fullName>
    </recommendedName>
</protein>
<dbReference type="EnsemblPlants" id="AET3Gv20188500.10">
    <property type="protein sequence ID" value="AET3Gv20188500.10"/>
    <property type="gene ID" value="AET3Gv20188500"/>
</dbReference>
<dbReference type="Proteomes" id="UP000015105">
    <property type="component" value="Chromosome 3D"/>
</dbReference>
<dbReference type="Gramene" id="AET3Gv20188500.10">
    <property type="protein sequence ID" value="AET3Gv20188500.10"/>
    <property type="gene ID" value="AET3Gv20188500"/>
</dbReference>
<dbReference type="FunFam" id="1.10.472.80:FF:000092">
    <property type="entry name" value="TBC1 domain family member 15 isoform B"/>
    <property type="match status" value="1"/>
</dbReference>
<organism evidence="3 4">
    <name type="scientific">Aegilops tauschii subsp. strangulata</name>
    <name type="common">Goatgrass</name>
    <dbReference type="NCBI Taxonomy" id="200361"/>
    <lineage>
        <taxon>Eukaryota</taxon>
        <taxon>Viridiplantae</taxon>
        <taxon>Streptophyta</taxon>
        <taxon>Embryophyta</taxon>
        <taxon>Tracheophyta</taxon>
        <taxon>Spermatophyta</taxon>
        <taxon>Magnoliopsida</taxon>
        <taxon>Liliopsida</taxon>
        <taxon>Poales</taxon>
        <taxon>Poaceae</taxon>
        <taxon>BOP clade</taxon>
        <taxon>Pooideae</taxon>
        <taxon>Triticodae</taxon>
        <taxon>Triticeae</taxon>
        <taxon>Triticinae</taxon>
        <taxon>Aegilops</taxon>
    </lineage>
</organism>
<evidence type="ECO:0000259" key="2">
    <source>
        <dbReference type="PROSITE" id="PS50086"/>
    </source>
</evidence>